<evidence type="ECO:0000313" key="2">
    <source>
        <dbReference type="Proteomes" id="UP000504639"/>
    </source>
</evidence>
<protein>
    <submittedName>
        <fullName evidence="3">Uncharacterized protein LOC116499327</fullName>
    </submittedName>
</protein>
<dbReference type="Proteomes" id="UP000504639">
    <property type="component" value="Chromosome 27"/>
</dbReference>
<organism evidence="2 3">
    <name type="scientific">Aythya fuligula</name>
    <name type="common">Tufted duck</name>
    <name type="synonym">Anas fuligula</name>
    <dbReference type="NCBI Taxonomy" id="219594"/>
    <lineage>
        <taxon>Eukaryota</taxon>
        <taxon>Metazoa</taxon>
        <taxon>Chordata</taxon>
        <taxon>Craniata</taxon>
        <taxon>Vertebrata</taxon>
        <taxon>Euteleostomi</taxon>
        <taxon>Archelosauria</taxon>
        <taxon>Archosauria</taxon>
        <taxon>Dinosauria</taxon>
        <taxon>Saurischia</taxon>
        <taxon>Theropoda</taxon>
        <taxon>Coelurosauria</taxon>
        <taxon>Aves</taxon>
        <taxon>Neognathae</taxon>
        <taxon>Galloanserae</taxon>
        <taxon>Anseriformes</taxon>
        <taxon>Anatidae</taxon>
        <taxon>Aythyinae</taxon>
        <taxon>Aythya</taxon>
    </lineage>
</organism>
<dbReference type="AlphaFoldDB" id="A0A6J3E891"/>
<gene>
    <name evidence="3" type="primary">LOC116499327</name>
</gene>
<proteinExistence type="predicted"/>
<feature type="compositionally biased region" description="Gly residues" evidence="1">
    <location>
        <begin position="56"/>
        <end position="65"/>
    </location>
</feature>
<feature type="region of interest" description="Disordered" evidence="1">
    <location>
        <begin position="123"/>
        <end position="142"/>
    </location>
</feature>
<dbReference type="GeneID" id="116499327"/>
<feature type="region of interest" description="Disordered" evidence="1">
    <location>
        <begin position="1"/>
        <end position="92"/>
    </location>
</feature>
<keyword evidence="2" id="KW-1185">Reference proteome</keyword>
<dbReference type="KEGG" id="aful:116499327"/>
<name>A0A6J3E891_AYTFU</name>
<feature type="region of interest" description="Disordered" evidence="1">
    <location>
        <begin position="236"/>
        <end position="269"/>
    </location>
</feature>
<dbReference type="RefSeq" id="XP_032059901.1">
    <property type="nucleotide sequence ID" value="XM_032204010.1"/>
</dbReference>
<sequence length="269" mass="28400">MGSGRGGQAPAGSSATNFSWFFPRQQQSSDGAAHGQRRRPASALPAGACSSTVPSQGGGAAGEGLQGEEQAESWLRDEPAGHRQVPEGPHRRHRQLGCLRGLLPLPAPEAHGVRPQRPEVLALGGRRGEGKSPPAEKGVGDEGCEVSGTGAAPRHAGHLAAQPRAARGSCRTSRFFSHQHRRRTYPRLAVFDPFYIDFIYPHTQTRQKWGCSVSAAAGAQIFPSLQPLLWVWSKLGPPVPPPGTPSRTGEPQDRATGGPRSTGGAARGF</sequence>
<evidence type="ECO:0000313" key="3">
    <source>
        <dbReference type="RefSeq" id="XP_032059901.1"/>
    </source>
</evidence>
<dbReference type="InParanoid" id="A0A6J3E891"/>
<feature type="compositionally biased region" description="Basic and acidic residues" evidence="1">
    <location>
        <begin position="74"/>
        <end position="89"/>
    </location>
</feature>
<feature type="compositionally biased region" description="Polar residues" evidence="1">
    <location>
        <begin position="11"/>
        <end position="30"/>
    </location>
</feature>
<accession>A0A6J3E891</accession>
<evidence type="ECO:0000256" key="1">
    <source>
        <dbReference type="SAM" id="MobiDB-lite"/>
    </source>
</evidence>
<reference evidence="3" key="1">
    <citation type="submission" date="2025-08" db="UniProtKB">
        <authorList>
            <consortium name="RefSeq"/>
        </authorList>
    </citation>
    <scope>IDENTIFICATION</scope>
    <source>
        <tissue evidence="3">Lung</tissue>
    </source>
</reference>